<organism evidence="2">
    <name type="scientific">Thermofilum pendens</name>
    <dbReference type="NCBI Taxonomy" id="2269"/>
    <lineage>
        <taxon>Archaea</taxon>
        <taxon>Thermoproteota</taxon>
        <taxon>Thermoprotei</taxon>
        <taxon>Thermofilales</taxon>
        <taxon>Thermofilaceae</taxon>
        <taxon>Thermofilum</taxon>
    </lineage>
</organism>
<accession>A0A7C1T6K4</accession>
<dbReference type="EMBL" id="DSKP01000029">
    <property type="protein sequence ID" value="HEB48324.1"/>
    <property type="molecule type" value="Genomic_DNA"/>
</dbReference>
<dbReference type="AlphaFoldDB" id="A0A7C1T6K4"/>
<sequence length="161" mass="18192">MTAEDIVRLFEEDARARKRLAELLVSEPDVRLAIISAVLRDVATKGDLEALRRAVREDMEAFREEVLTRILALEGRVSELGERVSRLEGAFTQLVERIGDLDKRIDALDRRMDSLDRRMDYVARVSWVLVVSVLATLVAQLTLATAPRCLAVPGFPGFSWR</sequence>
<dbReference type="Gene3D" id="1.20.1270.70">
    <property type="entry name" value="Designed single chain three-helix bundle"/>
    <property type="match status" value="1"/>
</dbReference>
<reference evidence="2" key="1">
    <citation type="journal article" date="2020" name="mSystems">
        <title>Genome- and Community-Level Interaction Insights into Carbon Utilization and Element Cycling Functions of Hydrothermarchaeota in Hydrothermal Sediment.</title>
        <authorList>
            <person name="Zhou Z."/>
            <person name="Liu Y."/>
            <person name="Xu W."/>
            <person name="Pan J."/>
            <person name="Luo Z.H."/>
            <person name="Li M."/>
        </authorList>
    </citation>
    <scope>NUCLEOTIDE SEQUENCE [LARGE SCALE GENOMIC DNA]</scope>
    <source>
        <strain evidence="2">SpSt-25</strain>
    </source>
</reference>
<keyword evidence="1" id="KW-0472">Membrane</keyword>
<keyword evidence="1" id="KW-1133">Transmembrane helix</keyword>
<keyword evidence="1" id="KW-0812">Transmembrane</keyword>
<protein>
    <recommendedName>
        <fullName evidence="3">DUF1640 domain-containing protein</fullName>
    </recommendedName>
</protein>
<name>A0A7C1T6K4_THEPE</name>
<proteinExistence type="predicted"/>
<feature type="transmembrane region" description="Helical" evidence="1">
    <location>
        <begin position="121"/>
        <end position="143"/>
    </location>
</feature>
<evidence type="ECO:0000256" key="1">
    <source>
        <dbReference type="SAM" id="Phobius"/>
    </source>
</evidence>
<evidence type="ECO:0000313" key="2">
    <source>
        <dbReference type="EMBL" id="HEB48324.1"/>
    </source>
</evidence>
<evidence type="ECO:0008006" key="3">
    <source>
        <dbReference type="Google" id="ProtNLM"/>
    </source>
</evidence>
<gene>
    <name evidence="2" type="ORF">ENP77_00795</name>
</gene>
<comment type="caution">
    <text evidence="2">The sequence shown here is derived from an EMBL/GenBank/DDBJ whole genome shotgun (WGS) entry which is preliminary data.</text>
</comment>